<dbReference type="Pfam" id="PF03732">
    <property type="entry name" value="Retrotrans_gag"/>
    <property type="match status" value="1"/>
</dbReference>
<reference evidence="4" key="1">
    <citation type="submission" date="2023-05" db="EMBL/GenBank/DDBJ databases">
        <title>Genome and transcriptome analyses reveal genes involved in the formation of fine ridges on petal epidermal cells in Hibiscus trionum.</title>
        <authorList>
            <person name="Koshimizu S."/>
            <person name="Masuda S."/>
            <person name="Ishii T."/>
            <person name="Shirasu K."/>
            <person name="Hoshino A."/>
            <person name="Arita M."/>
        </authorList>
    </citation>
    <scope>NUCLEOTIDE SEQUENCE</scope>
    <source>
        <strain evidence="4">Hamamatsu line</strain>
    </source>
</reference>
<keyword evidence="1" id="KW-0175">Coiled coil</keyword>
<evidence type="ECO:0000313" key="5">
    <source>
        <dbReference type="Proteomes" id="UP001165190"/>
    </source>
</evidence>
<feature type="region of interest" description="Disordered" evidence="2">
    <location>
        <begin position="313"/>
        <end position="334"/>
    </location>
</feature>
<gene>
    <name evidence="4" type="ORF">HRI_003101100</name>
</gene>
<name>A0A9W7IF98_HIBTR</name>
<dbReference type="EMBL" id="BSYR01000026">
    <property type="protein sequence ID" value="GMI94318.1"/>
    <property type="molecule type" value="Genomic_DNA"/>
</dbReference>
<keyword evidence="5" id="KW-1185">Reference proteome</keyword>
<dbReference type="Proteomes" id="UP001165190">
    <property type="component" value="Unassembled WGS sequence"/>
</dbReference>
<dbReference type="InterPro" id="IPR005162">
    <property type="entry name" value="Retrotrans_gag_dom"/>
</dbReference>
<evidence type="ECO:0000259" key="3">
    <source>
        <dbReference type="Pfam" id="PF03732"/>
    </source>
</evidence>
<proteinExistence type="predicted"/>
<dbReference type="OrthoDB" id="986316at2759"/>
<comment type="caution">
    <text evidence="4">The sequence shown here is derived from an EMBL/GenBank/DDBJ whole genome shotgun (WGS) entry which is preliminary data.</text>
</comment>
<feature type="domain" description="Retrotransposon gag" evidence="3">
    <location>
        <begin position="132"/>
        <end position="224"/>
    </location>
</feature>
<evidence type="ECO:0000256" key="2">
    <source>
        <dbReference type="SAM" id="MobiDB-lite"/>
    </source>
</evidence>
<sequence length="347" mass="39067">MSRDQGNGDPSRIEELEAAIAALRAQMVPRRVQKLEKAQQELSDAIKELSEEARDAMNALRLGFEDLKAQFNLFQLVVGNAGTNGRGHLPNVPEPQRFEVTHDAKALENFLFDMGQYFWAIHTTSEEDKVLVASMYLAGDAKLWWRSKFDEGVCSINTWDEVKKELRDMFFPKNVGYNVRRKLRELAHVGTVCEYVRNISALMLDVRDMLEDDKIFYFLEGLKPWARSKVQRPQTVAEAIVVAERLSDYGDGFTKRKTSVVSNGGANWIVNSGNGYGSNNGYDNGVVGLDEGSYKKVAKGDQFSSWGSDRGWFDRDAPRAGTNPGLGQKNEPQRSTVRCFLCQGPHR</sequence>
<protein>
    <recommendedName>
        <fullName evidence="3">Retrotransposon gag domain-containing protein</fullName>
    </recommendedName>
</protein>
<accession>A0A9W7IF98</accession>
<evidence type="ECO:0000313" key="4">
    <source>
        <dbReference type="EMBL" id="GMI94318.1"/>
    </source>
</evidence>
<organism evidence="4 5">
    <name type="scientific">Hibiscus trionum</name>
    <name type="common">Flower of an hour</name>
    <dbReference type="NCBI Taxonomy" id="183268"/>
    <lineage>
        <taxon>Eukaryota</taxon>
        <taxon>Viridiplantae</taxon>
        <taxon>Streptophyta</taxon>
        <taxon>Embryophyta</taxon>
        <taxon>Tracheophyta</taxon>
        <taxon>Spermatophyta</taxon>
        <taxon>Magnoliopsida</taxon>
        <taxon>eudicotyledons</taxon>
        <taxon>Gunneridae</taxon>
        <taxon>Pentapetalae</taxon>
        <taxon>rosids</taxon>
        <taxon>malvids</taxon>
        <taxon>Malvales</taxon>
        <taxon>Malvaceae</taxon>
        <taxon>Malvoideae</taxon>
        <taxon>Hibiscus</taxon>
    </lineage>
</organism>
<dbReference type="AlphaFoldDB" id="A0A9W7IF98"/>
<feature type="coiled-coil region" evidence="1">
    <location>
        <begin position="32"/>
        <end position="59"/>
    </location>
</feature>
<evidence type="ECO:0000256" key="1">
    <source>
        <dbReference type="SAM" id="Coils"/>
    </source>
</evidence>